<evidence type="ECO:0000313" key="3">
    <source>
        <dbReference type="EMBL" id="MBP1854364.1"/>
    </source>
</evidence>
<name>A0ABS4E8V3_9FIRM</name>
<gene>
    <name evidence="3" type="ORF">J2Z43_000754</name>
</gene>
<protein>
    <submittedName>
        <fullName evidence="3">DNA-binding protein Fis</fullName>
    </submittedName>
</protein>
<evidence type="ECO:0000256" key="1">
    <source>
        <dbReference type="SAM" id="MobiDB-lite"/>
    </source>
</evidence>
<reference evidence="3 4" key="1">
    <citation type="submission" date="2021-03" db="EMBL/GenBank/DDBJ databases">
        <title>Genomic Encyclopedia of Type Strains, Phase IV (KMG-IV): sequencing the most valuable type-strain genomes for metagenomic binning, comparative biology and taxonomic classification.</title>
        <authorList>
            <person name="Goeker M."/>
        </authorList>
    </citation>
    <scope>NUCLEOTIDE SEQUENCE [LARGE SCALE GENOMIC DNA]</scope>
    <source>
        <strain evidence="3 4">DSM 1289</strain>
    </source>
</reference>
<accession>A0ABS4E8V3</accession>
<dbReference type="InterPro" id="IPR017853">
    <property type="entry name" value="GH"/>
</dbReference>
<keyword evidence="4" id="KW-1185">Reference proteome</keyword>
<dbReference type="RefSeq" id="WP_209455895.1">
    <property type="nucleotide sequence ID" value="NZ_BAAACS010000017.1"/>
</dbReference>
<proteinExistence type="predicted"/>
<feature type="region of interest" description="Disordered" evidence="1">
    <location>
        <begin position="33"/>
        <end position="59"/>
    </location>
</feature>
<dbReference type="InterPro" id="IPR001223">
    <property type="entry name" value="Glyco_hydro18_cat"/>
</dbReference>
<dbReference type="Proteomes" id="UP000767291">
    <property type="component" value="Unassembled WGS sequence"/>
</dbReference>
<dbReference type="Gene3D" id="3.20.20.80">
    <property type="entry name" value="Glycosidases"/>
    <property type="match status" value="1"/>
</dbReference>
<organism evidence="3 4">
    <name type="scientific">Metaclostridioides mangenotii</name>
    <dbReference type="NCBI Taxonomy" id="1540"/>
    <lineage>
        <taxon>Bacteria</taxon>
        <taxon>Bacillati</taxon>
        <taxon>Bacillota</taxon>
        <taxon>Clostridia</taxon>
        <taxon>Peptostreptococcales</taxon>
        <taxon>Peptostreptococcaceae</taxon>
        <taxon>Metaclostridioides</taxon>
    </lineage>
</organism>
<keyword evidence="3" id="KW-0238">DNA-binding</keyword>
<feature type="domain" description="GH18" evidence="2">
    <location>
        <begin position="130"/>
        <end position="227"/>
    </location>
</feature>
<evidence type="ECO:0000313" key="4">
    <source>
        <dbReference type="Proteomes" id="UP000767291"/>
    </source>
</evidence>
<evidence type="ECO:0000259" key="2">
    <source>
        <dbReference type="PROSITE" id="PS51910"/>
    </source>
</evidence>
<dbReference type="EMBL" id="JAGGJX010000001">
    <property type="protein sequence ID" value="MBP1854364.1"/>
    <property type="molecule type" value="Genomic_DNA"/>
</dbReference>
<comment type="caution">
    <text evidence="3">The sequence shown here is derived from an EMBL/GenBank/DDBJ whole genome shotgun (WGS) entry which is preliminary data.</text>
</comment>
<dbReference type="GO" id="GO:0003677">
    <property type="term" value="F:DNA binding"/>
    <property type="evidence" value="ECO:0007669"/>
    <property type="project" value="UniProtKB-KW"/>
</dbReference>
<sequence>MDWYLCFVPHDSANASAYKENFFDNKISKDKDDKVKDNKVKDNKDNKDQKNKIQDNKDMDSCHDLDKDLKIEEDVSNFYDDNYKNHDYDENKNIKSIAKETLSSYSKKKNVNRPQISDLYNVINEELDCPDLDRIVAQYVFGNPTNLDAQLLDVAIYAFVEIRPDGTLLVPTPNFLRQMINLKAEKPSLKIIAAIGGWGVDGFRKPSTKHPKPQSIASTAFQLLCNI</sequence>
<dbReference type="SUPFAM" id="SSF51445">
    <property type="entry name" value="(Trans)glycosidases"/>
    <property type="match status" value="1"/>
</dbReference>
<dbReference type="PROSITE" id="PS51910">
    <property type="entry name" value="GH18_2"/>
    <property type="match status" value="1"/>
</dbReference>